<accession>A0A2I0QS02</accession>
<dbReference type="InterPro" id="IPR036388">
    <property type="entry name" value="WH-like_DNA-bd_sf"/>
</dbReference>
<keyword evidence="2" id="KW-1185">Reference proteome</keyword>
<dbReference type="OrthoDB" id="2969451at2"/>
<dbReference type="AlphaFoldDB" id="A0A2I0QS02"/>
<evidence type="ECO:0000313" key="2">
    <source>
        <dbReference type="Proteomes" id="UP000243524"/>
    </source>
</evidence>
<organism evidence="1 2">
    <name type="scientific">Halalkalibacillus sediminis</name>
    <dbReference type="NCBI Taxonomy" id="2018042"/>
    <lineage>
        <taxon>Bacteria</taxon>
        <taxon>Bacillati</taxon>
        <taxon>Bacillota</taxon>
        <taxon>Bacilli</taxon>
        <taxon>Bacillales</taxon>
        <taxon>Bacillaceae</taxon>
        <taxon>Halalkalibacillus</taxon>
    </lineage>
</organism>
<dbReference type="InterPro" id="IPR013324">
    <property type="entry name" value="RNA_pol_sigma_r3/r4-like"/>
</dbReference>
<dbReference type="Proteomes" id="UP000243524">
    <property type="component" value="Unassembled WGS sequence"/>
</dbReference>
<dbReference type="Gene3D" id="1.10.10.10">
    <property type="entry name" value="Winged helix-like DNA-binding domain superfamily/Winged helix DNA-binding domain"/>
    <property type="match status" value="1"/>
</dbReference>
<reference evidence="1 2" key="1">
    <citation type="submission" date="2017-06" db="EMBL/GenBank/DDBJ databases">
        <title>the draft geome sequence of Illustriluteabacillus marina B3227.</title>
        <authorList>
            <person name="He R.-H."/>
            <person name="Du Z.-J."/>
        </authorList>
    </citation>
    <scope>NUCLEOTIDE SEQUENCE [LARGE SCALE GENOMIC DNA]</scope>
    <source>
        <strain evidence="1 2">B3227</strain>
    </source>
</reference>
<name>A0A2I0QS02_9BACI</name>
<protein>
    <submittedName>
        <fullName evidence="1">Uncharacterized protein</fullName>
    </submittedName>
</protein>
<dbReference type="RefSeq" id="WP_101331919.1">
    <property type="nucleotide sequence ID" value="NZ_PJNH01000003.1"/>
</dbReference>
<comment type="caution">
    <text evidence="1">The sequence shown here is derived from an EMBL/GenBank/DDBJ whole genome shotgun (WGS) entry which is preliminary data.</text>
</comment>
<dbReference type="EMBL" id="PJNH01000003">
    <property type="protein sequence ID" value="PKR77116.1"/>
    <property type="molecule type" value="Genomic_DNA"/>
</dbReference>
<gene>
    <name evidence="1" type="ORF">CEY16_10240</name>
</gene>
<proteinExistence type="predicted"/>
<dbReference type="SUPFAM" id="SSF88659">
    <property type="entry name" value="Sigma3 and sigma4 domains of RNA polymerase sigma factors"/>
    <property type="match status" value="1"/>
</dbReference>
<sequence length="364" mass="42188">MGGKGWKHERLTNLLENKGEELKRFIFTYVKNYKTTDEIFKSVIHSSKRKIKSSDQDSEIEIMLFEAAAKKSKRYLRLPFTRGLWAVDHWVHLNKGFIPETQQSLSSEKSTLIDLIMELPVKLREVVILHIYCGFHPDDIYQILNISASELNSRWVKVEDKLNARVDESGISSKDIDFYIGSKRLHKITAESNGSANKNKFHVPRNIKVQFVMFLSIACIILFVQYQEANKAISADLDINEQLERTLQFPENEEELMRMVTRNVPGWERAKSDGLVKDMETSVKLPERDGELKFEKMYNSGEGMHLIYSLPVSEADLQKPTYNLVLDELYIYKNENVGNESMKYMGMYHRNEPGLITKGTMTMK</sequence>
<evidence type="ECO:0000313" key="1">
    <source>
        <dbReference type="EMBL" id="PKR77116.1"/>
    </source>
</evidence>